<reference evidence="2" key="3">
    <citation type="submission" date="2022-01" db="EMBL/GenBank/DDBJ databases">
        <authorList>
            <person name="Rubenstein D.R."/>
        </authorList>
    </citation>
    <scope>NUCLEOTIDE SEQUENCE</scope>
    <source>
        <strain evidence="2">SS15</strain>
        <tissue evidence="2">Liver</tissue>
    </source>
</reference>
<name>A0A835TSR1_9PASS</name>
<dbReference type="EMBL" id="JADDUC010000140">
    <property type="protein sequence ID" value="KAG0117421.1"/>
    <property type="molecule type" value="Genomic_DNA"/>
</dbReference>
<comment type="caution">
    <text evidence="1">The sequence shown here is derived from an EMBL/GenBank/DDBJ whole genome shotgun (WGS) entry which is preliminary data.</text>
</comment>
<gene>
    <name evidence="2" type="ORF">IHE44_0009926</name>
    <name evidence="1" type="ORF">IHE44_002665</name>
</gene>
<reference evidence="1" key="1">
    <citation type="submission" date="2020-10" db="EMBL/GenBank/DDBJ databases">
        <title>Feather gene expression reveals the developmental basis of iridescence in African starlings.</title>
        <authorList>
            <person name="Rubenstein D.R."/>
        </authorList>
    </citation>
    <scope>NUCLEOTIDE SEQUENCE</scope>
    <source>
        <strain evidence="1">SS15</strain>
        <tissue evidence="1">Liver</tissue>
    </source>
</reference>
<evidence type="ECO:0000313" key="3">
    <source>
        <dbReference type="Proteomes" id="UP000618051"/>
    </source>
</evidence>
<dbReference type="AlphaFoldDB" id="A0A835TSR1"/>
<evidence type="ECO:0000313" key="2">
    <source>
        <dbReference type="EMBL" id="KAI1230469.1"/>
    </source>
</evidence>
<protein>
    <submittedName>
        <fullName evidence="1">Uncharacterized protein</fullName>
    </submittedName>
</protein>
<evidence type="ECO:0000313" key="1">
    <source>
        <dbReference type="EMBL" id="KAG0117421.1"/>
    </source>
</evidence>
<dbReference type="EMBL" id="JADDUC020000030">
    <property type="protein sequence ID" value="KAI1230469.1"/>
    <property type="molecule type" value="Genomic_DNA"/>
</dbReference>
<sequence length="212" mass="21636">MLPPERRSSVPPHCCPDCPVLTPEPQEGQPMAAVPIGRRIWGVGAADVPQHSCLSLPLEQVSGDLVLCTLISRRIQPSGEPAVLCLGLLGHGEVGSAQLGAKGSPVVGLHTGISVPLVLYPSCSSGLSIPTLAQPSPAVVEGEAVTLTPGHLSSAWLQHQLGTAEGFLLPNGACWYQGLLPQSIPMPCIPGLCPGGHGAPGGSELGTLQVSL</sequence>
<keyword evidence="3" id="KW-1185">Reference proteome</keyword>
<reference evidence="2 3" key="2">
    <citation type="journal article" date="2021" name="J. Hered.">
        <title>Feather Gene Expression Elucidates the Developmental Basis of Plumage Iridescence in African Starlings.</title>
        <authorList>
            <person name="Rubenstein D.R."/>
            <person name="Corvelo A."/>
            <person name="MacManes M.D."/>
            <person name="Maia R."/>
            <person name="Narzisi G."/>
            <person name="Rousaki A."/>
            <person name="Vandenabeele P."/>
            <person name="Shawkey M.D."/>
            <person name="Solomon J."/>
        </authorList>
    </citation>
    <scope>NUCLEOTIDE SEQUENCE [LARGE SCALE GENOMIC DNA]</scope>
    <source>
        <strain evidence="2">SS15</strain>
    </source>
</reference>
<organism evidence="1">
    <name type="scientific">Lamprotornis superbus</name>
    <dbReference type="NCBI Taxonomy" id="245042"/>
    <lineage>
        <taxon>Eukaryota</taxon>
        <taxon>Metazoa</taxon>
        <taxon>Chordata</taxon>
        <taxon>Craniata</taxon>
        <taxon>Vertebrata</taxon>
        <taxon>Euteleostomi</taxon>
        <taxon>Archelosauria</taxon>
        <taxon>Archosauria</taxon>
        <taxon>Dinosauria</taxon>
        <taxon>Saurischia</taxon>
        <taxon>Theropoda</taxon>
        <taxon>Coelurosauria</taxon>
        <taxon>Aves</taxon>
        <taxon>Neognathae</taxon>
        <taxon>Neoaves</taxon>
        <taxon>Telluraves</taxon>
        <taxon>Australaves</taxon>
        <taxon>Passeriformes</taxon>
        <taxon>Sturnidae</taxon>
        <taxon>Lamprotornis</taxon>
    </lineage>
</organism>
<accession>A0A835TSR1</accession>
<dbReference type="Proteomes" id="UP000618051">
    <property type="component" value="Unassembled WGS sequence"/>
</dbReference>
<proteinExistence type="predicted"/>